<dbReference type="CDD" id="cd00609">
    <property type="entry name" value="AAT_like"/>
    <property type="match status" value="1"/>
</dbReference>
<protein>
    <submittedName>
        <fullName evidence="11">Histidinol-phosphate aminotransferase</fullName>
    </submittedName>
</protein>
<dbReference type="InterPro" id="IPR015424">
    <property type="entry name" value="PyrdxlP-dep_Trfase"/>
</dbReference>
<evidence type="ECO:0000256" key="4">
    <source>
        <dbReference type="ARBA" id="ARBA00022576"/>
    </source>
</evidence>
<dbReference type="OrthoDB" id="9809616at2"/>
<dbReference type="NCBIfam" id="TIGR01141">
    <property type="entry name" value="hisC"/>
    <property type="match status" value="1"/>
</dbReference>
<evidence type="ECO:0000256" key="2">
    <source>
        <dbReference type="ARBA" id="ARBA00007970"/>
    </source>
</evidence>
<keyword evidence="6 11" id="KW-0808">Transferase</keyword>
<gene>
    <name evidence="11" type="ORF">SAMN02745225_01518</name>
</gene>
<proteinExistence type="inferred from homology"/>
<evidence type="ECO:0000313" key="12">
    <source>
        <dbReference type="Proteomes" id="UP000184295"/>
    </source>
</evidence>
<evidence type="ECO:0000313" key="11">
    <source>
        <dbReference type="EMBL" id="SHE75319.1"/>
    </source>
</evidence>
<evidence type="ECO:0000256" key="6">
    <source>
        <dbReference type="ARBA" id="ARBA00022679"/>
    </source>
</evidence>
<dbReference type="InterPro" id="IPR005861">
    <property type="entry name" value="HisP_aminotrans"/>
</dbReference>
<comment type="cofactor">
    <cofactor evidence="1">
        <name>pyridoxal 5'-phosphate</name>
        <dbReference type="ChEBI" id="CHEBI:597326"/>
    </cofactor>
</comment>
<keyword evidence="12" id="KW-1185">Reference proteome</keyword>
<dbReference type="STRING" id="1121881.SAMN02745225_01518"/>
<dbReference type="PANTHER" id="PTHR42885:SF2">
    <property type="entry name" value="HISTIDINOL-PHOSPHATE AMINOTRANSFERASE"/>
    <property type="match status" value="1"/>
</dbReference>
<dbReference type="EMBL" id="FQUL01000021">
    <property type="protein sequence ID" value="SHE75319.1"/>
    <property type="molecule type" value="Genomic_DNA"/>
</dbReference>
<evidence type="ECO:0000256" key="3">
    <source>
        <dbReference type="ARBA" id="ARBA00011738"/>
    </source>
</evidence>
<feature type="domain" description="Aminotransferase class I/classII large" evidence="10">
    <location>
        <begin position="22"/>
        <end position="344"/>
    </location>
</feature>
<dbReference type="GO" id="GO:0030170">
    <property type="term" value="F:pyridoxal phosphate binding"/>
    <property type="evidence" value="ECO:0007669"/>
    <property type="project" value="InterPro"/>
</dbReference>
<reference evidence="12" key="1">
    <citation type="submission" date="2016-11" db="EMBL/GenBank/DDBJ databases">
        <authorList>
            <person name="Varghese N."/>
            <person name="Submissions S."/>
        </authorList>
    </citation>
    <scope>NUCLEOTIDE SEQUENCE [LARGE SCALE GENOMIC DNA]</scope>
    <source>
        <strain evidence="12">DSM 19514</strain>
    </source>
</reference>
<evidence type="ECO:0000259" key="10">
    <source>
        <dbReference type="Pfam" id="PF00155"/>
    </source>
</evidence>
<dbReference type="Pfam" id="PF00155">
    <property type="entry name" value="Aminotran_1_2"/>
    <property type="match status" value="1"/>
</dbReference>
<dbReference type="PANTHER" id="PTHR42885">
    <property type="entry name" value="HISTIDINOL-PHOSPHATE AMINOTRANSFERASE-RELATED"/>
    <property type="match status" value="1"/>
</dbReference>
<dbReference type="InterPro" id="IPR015421">
    <property type="entry name" value="PyrdxlP-dep_Trfase_major"/>
</dbReference>
<comment type="similarity">
    <text evidence="2">Belongs to the class-II pyridoxal-phosphate-dependent aminotransferase family. Histidinol-phosphate aminotransferase subfamily.</text>
</comment>
<evidence type="ECO:0000256" key="1">
    <source>
        <dbReference type="ARBA" id="ARBA00001933"/>
    </source>
</evidence>
<dbReference type="Proteomes" id="UP000184295">
    <property type="component" value="Unassembled WGS sequence"/>
</dbReference>
<name>A0A1M4W282_9ACTN</name>
<comment type="pathway">
    <text evidence="9">Amino-acid biosynthesis.</text>
</comment>
<evidence type="ECO:0000256" key="5">
    <source>
        <dbReference type="ARBA" id="ARBA00022605"/>
    </source>
</evidence>
<dbReference type="SUPFAM" id="SSF53383">
    <property type="entry name" value="PLP-dependent transferases"/>
    <property type="match status" value="1"/>
</dbReference>
<dbReference type="RefSeq" id="WP_072790824.1">
    <property type="nucleotide sequence ID" value="NZ_FQUL01000021.1"/>
</dbReference>
<evidence type="ECO:0000256" key="8">
    <source>
        <dbReference type="ARBA" id="ARBA00023102"/>
    </source>
</evidence>
<dbReference type="GO" id="GO:0004400">
    <property type="term" value="F:histidinol-phosphate transaminase activity"/>
    <property type="evidence" value="ECO:0007669"/>
    <property type="project" value="InterPro"/>
</dbReference>
<dbReference type="GO" id="GO:0000105">
    <property type="term" value="P:L-histidine biosynthetic process"/>
    <property type="evidence" value="ECO:0007669"/>
    <property type="project" value="UniProtKB-KW"/>
</dbReference>
<keyword evidence="5" id="KW-0028">Amino-acid biosynthesis</keyword>
<sequence length="349" mass="39283">MKPRDSLGLREGYHSPQLDVEVRLNTNESPFPPPREFTSAFESYLRKLTLNRYPDRSYKEVRAAIAEAYDTEPERVFCGNGSNEVLLNIALAYGGPNRRAVVFEPTYSLHSHIASTVGTEVVTLGRDSSFQINDALVQQAEDISPEMVYLCSPNNPTGALEDADIVKKIFALSSDPLVMLDEAYADFLGQKTNLGSEPETLIRLRTFSKWFDLAGLRFGFCIASKEVVSVLDQVVLPYHLDQIKQVAVLAALRTRQHFEDKANAICKLRDDLYDSLVSLGVRAHPSNANFILVEFPEKDPKMIWRQLVERSILVRDTTSWPMLPPSLRITVGTALENERLLVALQEILR</sequence>
<keyword evidence="4 11" id="KW-0032">Aminotransferase</keyword>
<dbReference type="InterPro" id="IPR004839">
    <property type="entry name" value="Aminotransferase_I/II_large"/>
</dbReference>
<accession>A0A1M4W282</accession>
<dbReference type="Gene3D" id="3.40.640.10">
    <property type="entry name" value="Type I PLP-dependent aspartate aminotransferase-like (Major domain)"/>
    <property type="match status" value="1"/>
</dbReference>
<dbReference type="InterPro" id="IPR015422">
    <property type="entry name" value="PyrdxlP-dep_Trfase_small"/>
</dbReference>
<organism evidence="11 12">
    <name type="scientific">Ferrithrix thermotolerans DSM 19514</name>
    <dbReference type="NCBI Taxonomy" id="1121881"/>
    <lineage>
        <taxon>Bacteria</taxon>
        <taxon>Bacillati</taxon>
        <taxon>Actinomycetota</taxon>
        <taxon>Acidimicrobiia</taxon>
        <taxon>Acidimicrobiales</taxon>
        <taxon>Acidimicrobiaceae</taxon>
        <taxon>Ferrithrix</taxon>
    </lineage>
</organism>
<keyword evidence="8" id="KW-0368">Histidine biosynthesis</keyword>
<keyword evidence="7" id="KW-0663">Pyridoxal phosphate</keyword>
<dbReference type="Gene3D" id="3.90.1150.10">
    <property type="entry name" value="Aspartate Aminotransferase, domain 1"/>
    <property type="match status" value="1"/>
</dbReference>
<dbReference type="AlphaFoldDB" id="A0A1M4W282"/>
<evidence type="ECO:0000256" key="7">
    <source>
        <dbReference type="ARBA" id="ARBA00022898"/>
    </source>
</evidence>
<comment type="subunit">
    <text evidence="3">Homodimer.</text>
</comment>
<evidence type="ECO:0000256" key="9">
    <source>
        <dbReference type="ARBA" id="ARBA00029440"/>
    </source>
</evidence>